<dbReference type="PANTHER" id="PTHR40619:SF3">
    <property type="entry name" value="FUNGAL STAND N-TERMINAL GOODBYE DOMAIN-CONTAINING PROTEIN"/>
    <property type="match status" value="1"/>
</dbReference>
<comment type="caution">
    <text evidence="3">The sequence shown here is derived from an EMBL/GenBank/DDBJ whole genome shotgun (WGS) entry which is preliminary data.</text>
</comment>
<protein>
    <recommendedName>
        <fullName evidence="2">Nephrocystin 3-like N-terminal domain-containing protein</fullName>
    </recommendedName>
</protein>
<gene>
    <name evidence="3" type="ORF">NKR23_g8991</name>
</gene>
<dbReference type="EMBL" id="JANBVO010000033">
    <property type="protein sequence ID" value="KAJ9137741.1"/>
    <property type="molecule type" value="Genomic_DNA"/>
</dbReference>
<dbReference type="Proteomes" id="UP001174694">
    <property type="component" value="Unassembled WGS sequence"/>
</dbReference>
<feature type="domain" description="Nephrocystin 3-like N-terminal" evidence="2">
    <location>
        <begin position="45"/>
        <end position="189"/>
    </location>
</feature>
<accession>A0AA38RPA4</accession>
<evidence type="ECO:0000259" key="2">
    <source>
        <dbReference type="Pfam" id="PF24883"/>
    </source>
</evidence>
<evidence type="ECO:0000256" key="1">
    <source>
        <dbReference type="ARBA" id="ARBA00022737"/>
    </source>
</evidence>
<dbReference type="AlphaFoldDB" id="A0AA38RPA4"/>
<name>A0AA38RPA4_9PEZI</name>
<dbReference type="Pfam" id="PF24883">
    <property type="entry name" value="NPHP3_N"/>
    <property type="match status" value="1"/>
</dbReference>
<evidence type="ECO:0000313" key="4">
    <source>
        <dbReference type="Proteomes" id="UP001174694"/>
    </source>
</evidence>
<reference evidence="3" key="1">
    <citation type="submission" date="2022-07" db="EMBL/GenBank/DDBJ databases">
        <title>Fungi with potential for degradation of polypropylene.</title>
        <authorList>
            <person name="Gostincar C."/>
        </authorList>
    </citation>
    <scope>NUCLEOTIDE SEQUENCE</scope>
    <source>
        <strain evidence="3">EXF-13308</strain>
    </source>
</reference>
<keyword evidence="4" id="KW-1185">Reference proteome</keyword>
<organism evidence="3 4">
    <name type="scientific">Pleurostoma richardsiae</name>
    <dbReference type="NCBI Taxonomy" id="41990"/>
    <lineage>
        <taxon>Eukaryota</taxon>
        <taxon>Fungi</taxon>
        <taxon>Dikarya</taxon>
        <taxon>Ascomycota</taxon>
        <taxon>Pezizomycotina</taxon>
        <taxon>Sordariomycetes</taxon>
        <taxon>Sordariomycetidae</taxon>
        <taxon>Calosphaeriales</taxon>
        <taxon>Pleurostomataceae</taxon>
        <taxon>Pleurostoma</taxon>
    </lineage>
</organism>
<dbReference type="InterPro" id="IPR056884">
    <property type="entry name" value="NPHP3-like_N"/>
</dbReference>
<evidence type="ECO:0000313" key="3">
    <source>
        <dbReference type="EMBL" id="KAJ9137741.1"/>
    </source>
</evidence>
<dbReference type="PANTHER" id="PTHR40619">
    <property type="entry name" value="FUNGAL STAND N-TERMINAL GOODBYE DOMAIN-CONTAINING PROTEIN"/>
    <property type="match status" value="1"/>
</dbReference>
<sequence length="255" mass="28813">MSLIRQFKLMGILRVEAQSVWDDIDSVFRKRNNVDESQLVRAAGLTQDSTFVSWLRASRSSILLVQGEFPPDSSTGITPLSVVGVECVMGLRTSELTVVLAFFGGLHCDERRTDGPKAMLRALIAQILLSDEIRTPSPDIMTAEDIEALQSRDIRGLCEKFEQLISSLPLTPLTSLFCILDGVGSYEQEPWRAELATVAEKFESLARKWNEDNRCFFKVLMLFPDRSLEVSQRIERDADIWSITSLRQDDDGERH</sequence>
<keyword evidence="1" id="KW-0677">Repeat</keyword>
<proteinExistence type="predicted"/>